<organism evidence="1 2">
    <name type="scientific">Zizania palustris</name>
    <name type="common">Northern wild rice</name>
    <dbReference type="NCBI Taxonomy" id="103762"/>
    <lineage>
        <taxon>Eukaryota</taxon>
        <taxon>Viridiplantae</taxon>
        <taxon>Streptophyta</taxon>
        <taxon>Embryophyta</taxon>
        <taxon>Tracheophyta</taxon>
        <taxon>Spermatophyta</taxon>
        <taxon>Magnoliopsida</taxon>
        <taxon>Liliopsida</taxon>
        <taxon>Poales</taxon>
        <taxon>Poaceae</taxon>
        <taxon>BOP clade</taxon>
        <taxon>Oryzoideae</taxon>
        <taxon>Oryzeae</taxon>
        <taxon>Zizaniinae</taxon>
        <taxon>Zizania</taxon>
    </lineage>
</organism>
<accession>A0A8J5W5K5</accession>
<evidence type="ECO:0000313" key="1">
    <source>
        <dbReference type="EMBL" id="KAG8081708.1"/>
    </source>
</evidence>
<dbReference type="Proteomes" id="UP000729402">
    <property type="component" value="Unassembled WGS sequence"/>
</dbReference>
<keyword evidence="2" id="KW-1185">Reference proteome</keyword>
<evidence type="ECO:0000313" key="2">
    <source>
        <dbReference type="Proteomes" id="UP000729402"/>
    </source>
</evidence>
<comment type="caution">
    <text evidence="1">The sequence shown here is derived from an EMBL/GenBank/DDBJ whole genome shotgun (WGS) entry which is preliminary data.</text>
</comment>
<gene>
    <name evidence="1" type="ORF">GUJ93_ZPchr0019g2685</name>
</gene>
<dbReference type="EMBL" id="JAAALK010000087">
    <property type="protein sequence ID" value="KAG8081708.1"/>
    <property type="molecule type" value="Genomic_DNA"/>
</dbReference>
<sequence length="123" mass="13883">MACPPLPPTRAVCASSSRDTVCPHNDAAAAADGKIQWNWSFRPMSPVAFLAHSRNILPSASLSPLCSSRNKMSARLKLQSLKSYVFFKKNLYRNCQKIVLKLFVMFLIEPNCPMFYFERDSHA</sequence>
<reference evidence="1" key="1">
    <citation type="journal article" date="2021" name="bioRxiv">
        <title>Whole Genome Assembly and Annotation of Northern Wild Rice, Zizania palustris L., Supports a Whole Genome Duplication in the Zizania Genus.</title>
        <authorList>
            <person name="Haas M."/>
            <person name="Kono T."/>
            <person name="Macchietto M."/>
            <person name="Millas R."/>
            <person name="McGilp L."/>
            <person name="Shao M."/>
            <person name="Duquette J."/>
            <person name="Hirsch C.N."/>
            <person name="Kimball J."/>
        </authorList>
    </citation>
    <scope>NUCLEOTIDE SEQUENCE</scope>
    <source>
        <tissue evidence="1">Fresh leaf tissue</tissue>
    </source>
</reference>
<protein>
    <submittedName>
        <fullName evidence="1">Uncharacterized protein</fullName>
    </submittedName>
</protein>
<dbReference type="AlphaFoldDB" id="A0A8J5W5K5"/>
<proteinExistence type="predicted"/>
<name>A0A8J5W5K5_ZIZPA</name>
<reference evidence="1" key="2">
    <citation type="submission" date="2021-02" db="EMBL/GenBank/DDBJ databases">
        <authorList>
            <person name="Kimball J.A."/>
            <person name="Haas M.W."/>
            <person name="Macchietto M."/>
            <person name="Kono T."/>
            <person name="Duquette J."/>
            <person name="Shao M."/>
        </authorList>
    </citation>
    <scope>NUCLEOTIDE SEQUENCE</scope>
    <source>
        <tissue evidence="1">Fresh leaf tissue</tissue>
    </source>
</reference>